<evidence type="ECO:0000313" key="7">
    <source>
        <dbReference type="EMBL" id="MCB8877513.1"/>
    </source>
</evidence>
<reference evidence="7" key="2">
    <citation type="submission" date="2021-01" db="EMBL/GenBank/DDBJ databases">
        <authorList>
            <person name="Mieszkin S."/>
            <person name="Pouder E."/>
            <person name="Alain K."/>
        </authorList>
    </citation>
    <scope>NUCLEOTIDE SEQUENCE</scope>
    <source>
        <strain evidence="7">HW T2.11</strain>
    </source>
</reference>
<dbReference type="SUPFAM" id="SSF50129">
    <property type="entry name" value="GroES-like"/>
    <property type="match status" value="1"/>
</dbReference>
<keyword evidence="8" id="KW-1185">Reference proteome</keyword>
<dbReference type="InterPro" id="IPR011032">
    <property type="entry name" value="GroES-like_sf"/>
</dbReference>
<keyword evidence="2 4" id="KW-0862">Zinc</keyword>
<evidence type="ECO:0000256" key="2">
    <source>
        <dbReference type="ARBA" id="ARBA00022833"/>
    </source>
</evidence>
<keyword evidence="3" id="KW-0560">Oxidoreductase</keyword>
<protein>
    <submittedName>
        <fullName evidence="7">Zinc-binding dehydrogenase</fullName>
    </submittedName>
</protein>
<dbReference type="SUPFAM" id="SSF51735">
    <property type="entry name" value="NAD(P)-binding Rossmann-fold domains"/>
    <property type="match status" value="1"/>
</dbReference>
<dbReference type="Gene3D" id="3.90.180.10">
    <property type="entry name" value="Medium-chain alcohol dehydrogenases, catalytic domain"/>
    <property type="match status" value="1"/>
</dbReference>
<dbReference type="PANTHER" id="PTHR43401:SF2">
    <property type="entry name" value="L-THREONINE 3-DEHYDROGENASE"/>
    <property type="match status" value="1"/>
</dbReference>
<name>A0A963YUY9_9PROT</name>
<evidence type="ECO:0000259" key="6">
    <source>
        <dbReference type="Pfam" id="PF08240"/>
    </source>
</evidence>
<feature type="domain" description="Alcohol dehydrogenase-like C-terminal" evidence="5">
    <location>
        <begin position="187"/>
        <end position="317"/>
    </location>
</feature>
<gene>
    <name evidence="7" type="ORF">ASILVAE211_20125</name>
</gene>
<comment type="cofactor">
    <cofactor evidence="4">
        <name>Zn(2+)</name>
        <dbReference type="ChEBI" id="CHEBI:29105"/>
    </cofactor>
</comment>
<keyword evidence="1 4" id="KW-0479">Metal-binding</keyword>
<evidence type="ECO:0000256" key="1">
    <source>
        <dbReference type="ARBA" id="ARBA00022723"/>
    </source>
</evidence>
<dbReference type="InterPro" id="IPR013149">
    <property type="entry name" value="ADH-like_C"/>
</dbReference>
<comment type="caution">
    <text evidence="7">The sequence shown here is derived from an EMBL/GenBank/DDBJ whole genome shotgun (WGS) entry which is preliminary data.</text>
</comment>
<accession>A0A963YUY9</accession>
<dbReference type="GO" id="GO:0016491">
    <property type="term" value="F:oxidoreductase activity"/>
    <property type="evidence" value="ECO:0007669"/>
    <property type="project" value="UniProtKB-KW"/>
</dbReference>
<dbReference type="Pfam" id="PF00107">
    <property type="entry name" value="ADH_zinc_N"/>
    <property type="match status" value="1"/>
</dbReference>
<comment type="similarity">
    <text evidence="4">Belongs to the zinc-containing alcohol dehydrogenase family.</text>
</comment>
<dbReference type="RefSeq" id="WP_227323161.1">
    <property type="nucleotide sequence ID" value="NZ_JAESVB010000014.1"/>
</dbReference>
<dbReference type="GO" id="GO:0008270">
    <property type="term" value="F:zinc ion binding"/>
    <property type="evidence" value="ECO:0007669"/>
    <property type="project" value="InterPro"/>
</dbReference>
<evidence type="ECO:0000259" key="5">
    <source>
        <dbReference type="Pfam" id="PF00107"/>
    </source>
</evidence>
<reference evidence="7" key="1">
    <citation type="journal article" date="2021" name="Microorganisms">
        <title>Acidisoma silvae sp. nov. and Acidisomacellulosilytica sp. nov., Two Acidophilic Bacteria Isolated from Decaying Wood, Hydrolyzing Cellulose and Producing Poly-3-hydroxybutyrate.</title>
        <authorList>
            <person name="Mieszkin S."/>
            <person name="Pouder E."/>
            <person name="Uroz S."/>
            <person name="Simon-Colin C."/>
            <person name="Alain K."/>
        </authorList>
    </citation>
    <scope>NUCLEOTIDE SEQUENCE</scope>
    <source>
        <strain evidence="7">HW T2.11</strain>
    </source>
</reference>
<dbReference type="InterPro" id="IPR036291">
    <property type="entry name" value="NAD(P)-bd_dom_sf"/>
</dbReference>
<dbReference type="PROSITE" id="PS00059">
    <property type="entry name" value="ADH_ZINC"/>
    <property type="match status" value="1"/>
</dbReference>
<dbReference type="PANTHER" id="PTHR43401">
    <property type="entry name" value="L-THREONINE 3-DEHYDROGENASE"/>
    <property type="match status" value="1"/>
</dbReference>
<dbReference type="InterPro" id="IPR050129">
    <property type="entry name" value="Zn_alcohol_dh"/>
</dbReference>
<dbReference type="AlphaFoldDB" id="A0A963YUY9"/>
<dbReference type="EMBL" id="JAESVB010000014">
    <property type="protein sequence ID" value="MCB8877513.1"/>
    <property type="molecule type" value="Genomic_DNA"/>
</dbReference>
<dbReference type="Pfam" id="PF08240">
    <property type="entry name" value="ADH_N"/>
    <property type="match status" value="1"/>
</dbReference>
<dbReference type="InterPro" id="IPR013154">
    <property type="entry name" value="ADH-like_N"/>
</dbReference>
<evidence type="ECO:0000256" key="3">
    <source>
        <dbReference type="ARBA" id="ARBA00023002"/>
    </source>
</evidence>
<proteinExistence type="inferred from homology"/>
<dbReference type="Proteomes" id="UP000708298">
    <property type="component" value="Unassembled WGS sequence"/>
</dbReference>
<dbReference type="InterPro" id="IPR002328">
    <property type="entry name" value="ADH_Zn_CS"/>
</dbReference>
<dbReference type="CDD" id="cd08231">
    <property type="entry name" value="MDR_TM0436_like"/>
    <property type="match status" value="1"/>
</dbReference>
<evidence type="ECO:0000256" key="4">
    <source>
        <dbReference type="RuleBase" id="RU361277"/>
    </source>
</evidence>
<sequence>MRGTIAVMTKPGELEYQSYDIPTPGPGALVLQILRANVCGSELHVWRGHHPVKKRGGIGHEMVGRVIALGDGVTTDYASQPVKVGDRVVATYFQTCLKCRPCLDGQYNLCDNAYEFFALQPEQAPHFHAGFASHVYIHPRQNFYKVPENIPDSVAASANCALSQVYFGLDRIGVAYGETLVIQGAGGLGLMGAAVAASRGIRVIMIDGVELRLKQAKAFGAAHVINMNDYPTEADRIKAVQDLTNGRGADVGMEVTGVPAAFNEGVRGLVRRGGRYLVMGNLSPGFTIDMDPGLLTRRSVTVMPVDRYDARYLYKALLFLEQHMTRYPFGDLLDASFPLTSVKEALDKSAKREVTRASIICEAA</sequence>
<feature type="domain" description="Alcohol dehydrogenase-like N-terminal" evidence="6">
    <location>
        <begin position="25"/>
        <end position="148"/>
    </location>
</feature>
<organism evidence="7 8">
    <name type="scientific">Acidisoma silvae</name>
    <dbReference type="NCBI Taxonomy" id="2802396"/>
    <lineage>
        <taxon>Bacteria</taxon>
        <taxon>Pseudomonadati</taxon>
        <taxon>Pseudomonadota</taxon>
        <taxon>Alphaproteobacteria</taxon>
        <taxon>Acetobacterales</taxon>
        <taxon>Acidocellaceae</taxon>
        <taxon>Acidisoma</taxon>
    </lineage>
</organism>
<evidence type="ECO:0000313" key="8">
    <source>
        <dbReference type="Proteomes" id="UP000708298"/>
    </source>
</evidence>